<reference evidence="2 3" key="1">
    <citation type="submission" date="2023-02" db="EMBL/GenBank/DDBJ databases">
        <title>Genome sequence of Shewanella metallivivens ER-Te-42B-Light, sp. nov., enriched from sulfide tube worms (Riftia pachyptila) isolated from Explorer Ridge in the Pacific Ocean.</title>
        <authorList>
            <person name="Maltman C."/>
            <person name="Kuzyk S.B."/>
            <person name="Kyndt J.A."/>
            <person name="Yurkov V."/>
        </authorList>
    </citation>
    <scope>NUCLEOTIDE SEQUENCE [LARGE SCALE GENOMIC DNA]</scope>
    <source>
        <strain evidence="2 3">ER-Te-42B-Light</strain>
    </source>
</reference>
<dbReference type="InterPro" id="IPR000182">
    <property type="entry name" value="GNAT_dom"/>
</dbReference>
<proteinExistence type="predicted"/>
<name>A0ABT5TRR0_9GAMM</name>
<feature type="domain" description="N-acetyltransferase" evidence="1">
    <location>
        <begin position="3"/>
        <end position="182"/>
    </location>
</feature>
<evidence type="ECO:0000313" key="2">
    <source>
        <dbReference type="EMBL" id="MDD8061313.1"/>
    </source>
</evidence>
<organism evidence="2 3">
    <name type="scientific">Shewanella metallivivens</name>
    <dbReference type="NCBI Taxonomy" id="2872342"/>
    <lineage>
        <taxon>Bacteria</taxon>
        <taxon>Pseudomonadati</taxon>
        <taxon>Pseudomonadota</taxon>
        <taxon>Gammaproteobacteria</taxon>
        <taxon>Alteromonadales</taxon>
        <taxon>Shewanellaceae</taxon>
        <taxon>Shewanella</taxon>
    </lineage>
</organism>
<dbReference type="EMBL" id="JAQQPZ010000015">
    <property type="protein sequence ID" value="MDD8061313.1"/>
    <property type="molecule type" value="Genomic_DNA"/>
</dbReference>
<comment type="caution">
    <text evidence="2">The sequence shown here is derived from an EMBL/GenBank/DDBJ whole genome shotgun (WGS) entry which is preliminary data.</text>
</comment>
<protein>
    <submittedName>
        <fullName evidence="2">GNAT family N-acetyltransferase</fullName>
    </submittedName>
</protein>
<evidence type="ECO:0000259" key="1">
    <source>
        <dbReference type="PROSITE" id="PS51186"/>
    </source>
</evidence>
<gene>
    <name evidence="2" type="ORF">PQR79_19785</name>
</gene>
<dbReference type="Proteomes" id="UP001213691">
    <property type="component" value="Unassembled WGS sequence"/>
</dbReference>
<dbReference type="SUPFAM" id="SSF55729">
    <property type="entry name" value="Acyl-CoA N-acyltransferases (Nat)"/>
    <property type="match status" value="1"/>
</dbReference>
<dbReference type="PROSITE" id="PS51186">
    <property type="entry name" value="GNAT"/>
    <property type="match status" value="1"/>
</dbReference>
<dbReference type="RefSeq" id="WP_238107634.1">
    <property type="nucleotide sequence ID" value="NZ_JAQQPZ010000015.1"/>
</dbReference>
<accession>A0ABT5TRR0</accession>
<evidence type="ECO:0000313" key="3">
    <source>
        <dbReference type="Proteomes" id="UP001213691"/>
    </source>
</evidence>
<keyword evidence="3" id="KW-1185">Reference proteome</keyword>
<dbReference type="Pfam" id="PF00583">
    <property type="entry name" value="Acetyltransf_1"/>
    <property type="match status" value="1"/>
</dbReference>
<dbReference type="Gene3D" id="3.40.630.30">
    <property type="match status" value="1"/>
</dbReference>
<dbReference type="CDD" id="cd04301">
    <property type="entry name" value="NAT_SF"/>
    <property type="match status" value="1"/>
</dbReference>
<sequence>MLFTIRKGALIDAAAIVQLERKHINDELSKPVAALHAHSFTLNEVKTLINHHWLAVAEDQGEIIGYVIATKWAFFSSQPLYRHIIQKIKFSDLDGCALSTTNTCQYGPVWVHPSFRGKGVFEALVNELKHQVKGTYPFMVTFISADNVRSLVAHKNKAAMYLLEDFTFEQRDYQLLVTHTDQSAEANS</sequence>
<dbReference type="InterPro" id="IPR016181">
    <property type="entry name" value="Acyl_CoA_acyltransferase"/>
</dbReference>